<keyword evidence="1" id="KW-0472">Membrane</keyword>
<name>A0A078KUK7_9GAMM</name>
<protein>
    <submittedName>
        <fullName evidence="2">Conjugative transfer region protein</fullName>
    </submittedName>
</protein>
<dbReference type="AlphaFoldDB" id="A0A078KUK7"/>
<evidence type="ECO:0000313" key="3">
    <source>
        <dbReference type="Proteomes" id="UP000044071"/>
    </source>
</evidence>
<organism evidence="2 3">
    <name type="scientific">Legionella massiliensis</name>
    <dbReference type="NCBI Taxonomy" id="1034943"/>
    <lineage>
        <taxon>Bacteria</taxon>
        <taxon>Pseudomonadati</taxon>
        <taxon>Pseudomonadota</taxon>
        <taxon>Gammaproteobacteria</taxon>
        <taxon>Legionellales</taxon>
        <taxon>Legionellaceae</taxon>
        <taxon>Legionella</taxon>
    </lineage>
</organism>
<dbReference type="InterPro" id="IPR021877">
    <property type="entry name" value="DUF3487"/>
</dbReference>
<sequence length="120" mass="13700">MSQPSSRHLSHDFPAWKGLSLRELFWIVITTTPVTALLFVLFGLLIGFSLASGCIGFVVGFILSITIWPKVVARVKAGKPYGYVMKKTILWMVRLRFKQSPWIHYQGRWQKNKSVGEPHV</sequence>
<keyword evidence="1" id="KW-0812">Transmembrane</keyword>
<dbReference type="NCBIfam" id="TIGR03750">
    <property type="entry name" value="conj_TIGR03750"/>
    <property type="match status" value="1"/>
</dbReference>
<gene>
    <name evidence="2" type="ORF">BN59_00961</name>
</gene>
<dbReference type="eggNOG" id="ENOG5031E3E">
    <property type="taxonomic scope" value="Bacteria"/>
</dbReference>
<dbReference type="RefSeq" id="WP_043873166.1">
    <property type="nucleotide sequence ID" value="NZ_CCVW01000001.1"/>
</dbReference>
<dbReference type="OrthoDB" id="5637364at2"/>
<evidence type="ECO:0000313" key="2">
    <source>
        <dbReference type="EMBL" id="CDZ76687.1"/>
    </source>
</evidence>
<keyword evidence="3" id="KW-1185">Reference proteome</keyword>
<reference evidence="2 3" key="1">
    <citation type="submission" date="2014-06" db="EMBL/GenBank/DDBJ databases">
        <authorList>
            <person name="Urmite Genomes Urmite Genomes"/>
        </authorList>
    </citation>
    <scope>NUCLEOTIDE SEQUENCE [LARGE SCALE GENOMIC DNA]</scope>
</reference>
<feature type="transmembrane region" description="Helical" evidence="1">
    <location>
        <begin position="24"/>
        <end position="44"/>
    </location>
</feature>
<accession>A0A078KUK7</accession>
<keyword evidence="1" id="KW-1133">Transmembrane helix</keyword>
<dbReference type="Pfam" id="PF11990">
    <property type="entry name" value="DUF3487"/>
    <property type="match status" value="1"/>
</dbReference>
<dbReference type="STRING" id="1034943.BN59_00961"/>
<evidence type="ECO:0000256" key="1">
    <source>
        <dbReference type="SAM" id="Phobius"/>
    </source>
</evidence>
<dbReference type="Proteomes" id="UP000044071">
    <property type="component" value="Unassembled WGS sequence"/>
</dbReference>
<dbReference type="EMBL" id="CCSB01000001">
    <property type="protein sequence ID" value="CDZ76687.1"/>
    <property type="molecule type" value="Genomic_DNA"/>
</dbReference>
<proteinExistence type="predicted"/>
<feature type="transmembrane region" description="Helical" evidence="1">
    <location>
        <begin position="50"/>
        <end position="69"/>
    </location>
</feature>